<evidence type="ECO:0008006" key="3">
    <source>
        <dbReference type="Google" id="ProtNLM"/>
    </source>
</evidence>
<dbReference type="Gene3D" id="1.20.58.480">
    <property type="match status" value="2"/>
</dbReference>
<keyword evidence="2" id="KW-1185">Reference proteome</keyword>
<dbReference type="PANTHER" id="PTHR10138:SF0">
    <property type="entry name" value="TRYPTOPHAN 2,3-DIOXYGENASE"/>
    <property type="match status" value="1"/>
</dbReference>
<evidence type="ECO:0000313" key="1">
    <source>
        <dbReference type="EMBL" id="GAA2697508.1"/>
    </source>
</evidence>
<dbReference type="RefSeq" id="WP_346156448.1">
    <property type="nucleotide sequence ID" value="NZ_BAAATE010000047.1"/>
</dbReference>
<dbReference type="Proteomes" id="UP001501666">
    <property type="component" value="Unassembled WGS sequence"/>
</dbReference>
<dbReference type="SUPFAM" id="SSF140959">
    <property type="entry name" value="Indolic compounds 2,3-dioxygenase-like"/>
    <property type="match status" value="1"/>
</dbReference>
<comment type="caution">
    <text evidence="1">The sequence shown here is derived from an EMBL/GenBank/DDBJ whole genome shotgun (WGS) entry which is preliminary data.</text>
</comment>
<dbReference type="PANTHER" id="PTHR10138">
    <property type="entry name" value="TRYPTOPHAN 2,3-DIOXYGENASE"/>
    <property type="match status" value="1"/>
</dbReference>
<protein>
    <recommendedName>
        <fullName evidence="3">Tryptophan 2,3-dioxygenase</fullName>
    </recommendedName>
</protein>
<sequence>MRVTTNVGVGGLSPRALDETARCPSSALSSLADWQEDARPAAFPFRPIVRHYQAVGRGQVDAELVKALRVLAEEGRPRRGRGGRAADGLILSSWLPCTFDQEDGDYDSYGAILLLHRVAETTPGGPDAGLDLQQVALLADLLAFEAAAAAGRGRRSRQEVRVRACLRALARAGELAPGAAGVTARFPAAPAADRAGELARLALDAVPPAVRLAAEITLLPMTPLHDEVMFIRSIQVFELVYRQVARRLERAVAALAGGDAAAATAEVRDATARVAATGSLYRVLTTMPKESFAVIRSSTDGRSAIQSRAYREVERLSAPLPTEQLPMELLRLDERPRPGRSLQEEYLATGGGPPLDGLAAAMAGLDKAWQAMKRTHWGIALKIIGRVPGTGGSSGADYLREAAERPLFPALSPGGKHA</sequence>
<gene>
    <name evidence="1" type="ORF">GCM10010412_092440</name>
</gene>
<evidence type="ECO:0000313" key="2">
    <source>
        <dbReference type="Proteomes" id="UP001501666"/>
    </source>
</evidence>
<dbReference type="EMBL" id="BAAATE010000047">
    <property type="protein sequence ID" value="GAA2697508.1"/>
    <property type="molecule type" value="Genomic_DNA"/>
</dbReference>
<dbReference type="InterPro" id="IPR004981">
    <property type="entry name" value="Trp_2_3_dOase"/>
</dbReference>
<accession>A0ABP6FSJ4</accession>
<dbReference type="InterPro" id="IPR037217">
    <property type="entry name" value="Trp/Indoleamine_2_3_dOase-like"/>
</dbReference>
<reference evidence="2" key="1">
    <citation type="journal article" date="2019" name="Int. J. Syst. Evol. Microbiol.">
        <title>The Global Catalogue of Microorganisms (GCM) 10K type strain sequencing project: providing services to taxonomists for standard genome sequencing and annotation.</title>
        <authorList>
            <consortium name="The Broad Institute Genomics Platform"/>
            <consortium name="The Broad Institute Genome Sequencing Center for Infectious Disease"/>
            <person name="Wu L."/>
            <person name="Ma J."/>
        </authorList>
    </citation>
    <scope>NUCLEOTIDE SEQUENCE [LARGE SCALE GENOMIC DNA]</scope>
    <source>
        <strain evidence="2">JCM 6835</strain>
    </source>
</reference>
<organism evidence="1 2">
    <name type="scientific">Nonomuraea recticatena</name>
    <dbReference type="NCBI Taxonomy" id="46178"/>
    <lineage>
        <taxon>Bacteria</taxon>
        <taxon>Bacillati</taxon>
        <taxon>Actinomycetota</taxon>
        <taxon>Actinomycetes</taxon>
        <taxon>Streptosporangiales</taxon>
        <taxon>Streptosporangiaceae</taxon>
        <taxon>Nonomuraea</taxon>
    </lineage>
</organism>
<name>A0ABP6FSJ4_9ACTN</name>
<proteinExistence type="predicted"/>